<dbReference type="Pfam" id="PF13314">
    <property type="entry name" value="DUF4083"/>
    <property type="match status" value="1"/>
</dbReference>
<organism evidence="3 4">
    <name type="scientific">Salinibacillus kushneri</name>
    <dbReference type="NCBI Taxonomy" id="237682"/>
    <lineage>
        <taxon>Bacteria</taxon>
        <taxon>Bacillati</taxon>
        <taxon>Bacillota</taxon>
        <taxon>Bacilli</taxon>
        <taxon>Bacillales</taxon>
        <taxon>Bacillaceae</taxon>
        <taxon>Salinibacillus</taxon>
    </lineage>
</organism>
<gene>
    <name evidence="3" type="ORF">SAMN05421676_105149</name>
</gene>
<evidence type="ECO:0008006" key="5">
    <source>
        <dbReference type="Google" id="ProtNLM"/>
    </source>
</evidence>
<dbReference type="EMBL" id="FOHJ01000005">
    <property type="protein sequence ID" value="SET51310.1"/>
    <property type="molecule type" value="Genomic_DNA"/>
</dbReference>
<keyword evidence="2" id="KW-0812">Transmembrane</keyword>
<accession>A0A1I0F2T4</accession>
<name>A0A1I0F2T4_9BACI</name>
<evidence type="ECO:0000256" key="1">
    <source>
        <dbReference type="SAM" id="Coils"/>
    </source>
</evidence>
<evidence type="ECO:0000313" key="4">
    <source>
        <dbReference type="Proteomes" id="UP000199095"/>
    </source>
</evidence>
<keyword evidence="2" id="KW-1133">Transmembrane helix</keyword>
<keyword evidence="4" id="KW-1185">Reference proteome</keyword>
<protein>
    <recommendedName>
        <fullName evidence="5">DUF4083 domain-containing protein</fullName>
    </recommendedName>
</protein>
<dbReference type="OrthoDB" id="2923973at2"/>
<dbReference type="AlphaFoldDB" id="A0A1I0F2T4"/>
<feature type="transmembrane region" description="Helical" evidence="2">
    <location>
        <begin position="6"/>
        <end position="28"/>
    </location>
</feature>
<dbReference type="InterPro" id="IPR025143">
    <property type="entry name" value="DUF4083"/>
</dbReference>
<dbReference type="STRING" id="237682.SAMN05421676_105149"/>
<reference evidence="4" key="1">
    <citation type="submission" date="2016-10" db="EMBL/GenBank/DDBJ databases">
        <authorList>
            <person name="Varghese N."/>
            <person name="Submissions S."/>
        </authorList>
    </citation>
    <scope>NUCLEOTIDE SEQUENCE [LARGE SCALE GENOMIC DNA]</scope>
    <source>
        <strain evidence="4">CGMCC 1.3566</strain>
    </source>
</reference>
<proteinExistence type="predicted"/>
<feature type="coiled-coil region" evidence="1">
    <location>
        <begin position="50"/>
        <end position="77"/>
    </location>
</feature>
<evidence type="ECO:0000313" key="3">
    <source>
        <dbReference type="EMBL" id="SET51310.1"/>
    </source>
</evidence>
<sequence length="77" mass="9277">METLGSFGWMLLINIVFIMLIAFIFYGVRSFFIKPKNDGYYHYYKRNKSGENYDKELKNLNQKLDKIIELLEKEKQS</sequence>
<keyword evidence="1" id="KW-0175">Coiled coil</keyword>
<keyword evidence="2" id="KW-0472">Membrane</keyword>
<dbReference type="Proteomes" id="UP000199095">
    <property type="component" value="Unassembled WGS sequence"/>
</dbReference>
<dbReference type="RefSeq" id="WP_093134449.1">
    <property type="nucleotide sequence ID" value="NZ_FOHJ01000005.1"/>
</dbReference>
<evidence type="ECO:0000256" key="2">
    <source>
        <dbReference type="SAM" id="Phobius"/>
    </source>
</evidence>